<keyword evidence="5" id="KW-0808">Transferase</keyword>
<name>A0A7Y9DJH1_9ACTN</name>
<comment type="similarity">
    <text evidence="1 2">Belongs to the peptidase A24 family.</text>
</comment>
<dbReference type="PANTHER" id="PTHR30487">
    <property type="entry name" value="TYPE 4 PREPILIN-LIKE PROTEINS LEADER PEPTIDE-PROCESSING ENZYME"/>
    <property type="match status" value="1"/>
</dbReference>
<dbReference type="GO" id="GO:0032259">
    <property type="term" value="P:methylation"/>
    <property type="evidence" value="ECO:0007669"/>
    <property type="project" value="UniProtKB-KW"/>
</dbReference>
<dbReference type="PANTHER" id="PTHR30487:SF0">
    <property type="entry name" value="PREPILIN LEADER PEPTIDASE_N-METHYLTRANSFERASE-RELATED"/>
    <property type="match status" value="1"/>
</dbReference>
<proteinExistence type="inferred from homology"/>
<accession>A0A7Y9DJH1</accession>
<evidence type="ECO:0000256" key="3">
    <source>
        <dbReference type="SAM" id="Phobius"/>
    </source>
</evidence>
<dbReference type="AlphaFoldDB" id="A0A7Y9DJH1"/>
<dbReference type="InterPro" id="IPR000045">
    <property type="entry name" value="Prepilin_IV_endopep_pep"/>
</dbReference>
<feature type="transmembrane region" description="Helical" evidence="3">
    <location>
        <begin position="12"/>
        <end position="42"/>
    </location>
</feature>
<gene>
    <name evidence="5" type="ORF">BJ968_000358</name>
</gene>
<dbReference type="GO" id="GO:0006465">
    <property type="term" value="P:signal peptide processing"/>
    <property type="evidence" value="ECO:0007669"/>
    <property type="project" value="TreeGrafter"/>
</dbReference>
<dbReference type="Pfam" id="PF01478">
    <property type="entry name" value="Peptidase_A24"/>
    <property type="match status" value="1"/>
</dbReference>
<keyword evidence="5" id="KW-0489">Methyltransferase</keyword>
<protein>
    <submittedName>
        <fullName evidence="5">Leader peptidase (Prepilin peptidase)/N-methyltransferase</fullName>
        <ecNumber evidence="5">2.1.1.-</ecNumber>
        <ecNumber evidence="5">3.4.23.43</ecNumber>
    </submittedName>
</protein>
<comment type="caution">
    <text evidence="5">The sequence shown here is derived from an EMBL/GenBank/DDBJ whole genome shotgun (WGS) entry which is preliminary data.</text>
</comment>
<dbReference type="GO" id="GO:0005886">
    <property type="term" value="C:plasma membrane"/>
    <property type="evidence" value="ECO:0007669"/>
    <property type="project" value="TreeGrafter"/>
</dbReference>
<evidence type="ECO:0000259" key="4">
    <source>
        <dbReference type="Pfam" id="PF01478"/>
    </source>
</evidence>
<dbReference type="Proteomes" id="UP000521922">
    <property type="component" value="Unassembled WGS sequence"/>
</dbReference>
<dbReference type="PRINTS" id="PR00864">
    <property type="entry name" value="PREPILNPTASE"/>
</dbReference>
<sequence>MRYPLVELATALLFAGIAALVGLTWALPAYLYLAGIAVPLALIDLQVRRLPDQIVLPSYAVALVLLTVASAGTGDWAALLRALVGGVSLFALYALIFVVKPGGMGLGDVKLAGVLGLYLAWWGWDALAVGGFLAFLIGGLIAVGLILFTSAGRRSKMPFGPAMLAGAFLALIVAAPVGDWYLGLTGLST</sequence>
<reference evidence="5 6" key="1">
    <citation type="submission" date="2020-07" db="EMBL/GenBank/DDBJ databases">
        <title>Sequencing the genomes of 1000 actinobacteria strains.</title>
        <authorList>
            <person name="Klenk H.-P."/>
        </authorList>
    </citation>
    <scope>NUCLEOTIDE SEQUENCE [LARGE SCALE GENOMIC DNA]</scope>
    <source>
        <strain evidence="5 6">DSM 7487</strain>
    </source>
</reference>
<keyword evidence="3" id="KW-0812">Transmembrane</keyword>
<organism evidence="5 6">
    <name type="scientific">Kineococcus aurantiacus</name>
    <dbReference type="NCBI Taxonomy" id="37633"/>
    <lineage>
        <taxon>Bacteria</taxon>
        <taxon>Bacillati</taxon>
        <taxon>Actinomycetota</taxon>
        <taxon>Actinomycetes</taxon>
        <taxon>Kineosporiales</taxon>
        <taxon>Kineosporiaceae</taxon>
        <taxon>Kineococcus</taxon>
    </lineage>
</organism>
<dbReference type="InterPro" id="IPR014032">
    <property type="entry name" value="Peptidase_A24A_bac"/>
</dbReference>
<evidence type="ECO:0000313" key="6">
    <source>
        <dbReference type="Proteomes" id="UP000521922"/>
    </source>
</evidence>
<dbReference type="InterPro" id="IPR050882">
    <property type="entry name" value="Prepilin_peptidase/N-MTase"/>
</dbReference>
<evidence type="ECO:0000256" key="2">
    <source>
        <dbReference type="RuleBase" id="RU003793"/>
    </source>
</evidence>
<keyword evidence="3" id="KW-1133">Transmembrane helix</keyword>
<feature type="transmembrane region" description="Helical" evidence="3">
    <location>
        <begin position="162"/>
        <end position="182"/>
    </location>
</feature>
<feature type="transmembrane region" description="Helical" evidence="3">
    <location>
        <begin position="78"/>
        <end position="99"/>
    </location>
</feature>
<dbReference type="GO" id="GO:0008168">
    <property type="term" value="F:methyltransferase activity"/>
    <property type="evidence" value="ECO:0007669"/>
    <property type="project" value="UniProtKB-KW"/>
</dbReference>
<feature type="transmembrane region" description="Helical" evidence="3">
    <location>
        <begin position="54"/>
        <end position="72"/>
    </location>
</feature>
<dbReference type="GO" id="GO:0004190">
    <property type="term" value="F:aspartic-type endopeptidase activity"/>
    <property type="evidence" value="ECO:0007669"/>
    <property type="project" value="UniProtKB-EC"/>
</dbReference>
<dbReference type="EC" id="3.4.23.43" evidence="5"/>
<dbReference type="EC" id="2.1.1.-" evidence="5"/>
<feature type="transmembrane region" description="Helical" evidence="3">
    <location>
        <begin position="130"/>
        <end position="150"/>
    </location>
</feature>
<dbReference type="Gene3D" id="1.20.120.1220">
    <property type="match status" value="1"/>
</dbReference>
<keyword evidence="3" id="KW-0472">Membrane</keyword>
<feature type="domain" description="Prepilin type IV endopeptidase peptidase" evidence="4">
    <location>
        <begin position="33"/>
        <end position="143"/>
    </location>
</feature>
<dbReference type="EMBL" id="JACCBB010000001">
    <property type="protein sequence ID" value="NYD20818.1"/>
    <property type="molecule type" value="Genomic_DNA"/>
</dbReference>
<keyword evidence="5" id="KW-0378">Hydrolase</keyword>
<evidence type="ECO:0000313" key="5">
    <source>
        <dbReference type="EMBL" id="NYD20818.1"/>
    </source>
</evidence>
<keyword evidence="6" id="KW-1185">Reference proteome</keyword>
<evidence type="ECO:0000256" key="1">
    <source>
        <dbReference type="ARBA" id="ARBA00005801"/>
    </source>
</evidence>